<keyword evidence="5" id="KW-1185">Reference proteome</keyword>
<dbReference type="EMBL" id="BLXT01000641">
    <property type="protein sequence ID" value="GFN79149.1"/>
    <property type="molecule type" value="Genomic_DNA"/>
</dbReference>
<accession>A0AAV3Y9G3</accession>
<dbReference type="Proteomes" id="UP000735302">
    <property type="component" value="Unassembled WGS sequence"/>
</dbReference>
<feature type="domain" description="C-type lectin" evidence="3">
    <location>
        <begin position="204"/>
        <end position="322"/>
    </location>
</feature>
<dbReference type="Pfam" id="PF00059">
    <property type="entry name" value="Lectin_C"/>
    <property type="match status" value="1"/>
</dbReference>
<keyword evidence="1" id="KW-1015">Disulfide bond</keyword>
<keyword evidence="2" id="KW-0732">Signal</keyword>
<evidence type="ECO:0000256" key="1">
    <source>
        <dbReference type="ARBA" id="ARBA00023157"/>
    </source>
</evidence>
<evidence type="ECO:0000313" key="5">
    <source>
        <dbReference type="Proteomes" id="UP000735302"/>
    </source>
</evidence>
<evidence type="ECO:0000259" key="3">
    <source>
        <dbReference type="PROSITE" id="PS50041"/>
    </source>
</evidence>
<evidence type="ECO:0000313" key="4">
    <source>
        <dbReference type="EMBL" id="GFN79149.1"/>
    </source>
</evidence>
<protein>
    <submittedName>
        <fullName evidence="4">Cd209 antigen</fullName>
    </submittedName>
</protein>
<comment type="caution">
    <text evidence="4">The sequence shown here is derived from an EMBL/GenBank/DDBJ whole genome shotgun (WGS) entry which is preliminary data.</text>
</comment>
<organism evidence="4 5">
    <name type="scientific">Plakobranchus ocellatus</name>
    <dbReference type="NCBI Taxonomy" id="259542"/>
    <lineage>
        <taxon>Eukaryota</taxon>
        <taxon>Metazoa</taxon>
        <taxon>Spiralia</taxon>
        <taxon>Lophotrochozoa</taxon>
        <taxon>Mollusca</taxon>
        <taxon>Gastropoda</taxon>
        <taxon>Heterobranchia</taxon>
        <taxon>Euthyneura</taxon>
        <taxon>Panpulmonata</taxon>
        <taxon>Sacoglossa</taxon>
        <taxon>Placobranchoidea</taxon>
        <taxon>Plakobranchidae</taxon>
        <taxon>Plakobranchus</taxon>
    </lineage>
</organism>
<feature type="chain" id="PRO_5043741426" evidence="2">
    <location>
        <begin position="19"/>
        <end position="326"/>
    </location>
</feature>
<dbReference type="InterPro" id="IPR016187">
    <property type="entry name" value="CTDL_fold"/>
</dbReference>
<dbReference type="InterPro" id="IPR016186">
    <property type="entry name" value="C-type_lectin-like/link_sf"/>
</dbReference>
<name>A0AAV3Y9G3_9GAST</name>
<dbReference type="SMART" id="SM00034">
    <property type="entry name" value="CLECT"/>
    <property type="match status" value="1"/>
</dbReference>
<dbReference type="InterPro" id="IPR018378">
    <property type="entry name" value="C-type_lectin_CS"/>
</dbReference>
<dbReference type="InterPro" id="IPR001304">
    <property type="entry name" value="C-type_lectin-like"/>
</dbReference>
<dbReference type="SUPFAM" id="SSF56436">
    <property type="entry name" value="C-type lectin-like"/>
    <property type="match status" value="1"/>
</dbReference>
<sequence length="326" mass="36135">MYLRTVLLLLGVLAIASAQGERKPIILRVNKPPEQYRNRDLLQAFCSFKNSMTKMSTVNSLTILRSETGKKADFIPIATITPKSKTSGLQLELSASGHINQGGESAAIAQYNEPNNGYCFYYKCLIEGTDKQGRQRSYSRTIQDVCKTDKAKTCCANLAEKISSITEEIENNAQASLDLGPKFLEAANKLASIDRVTYSVSSVYKDRVYIATRVDAPFNITTAGQECEDAGGYLVEIDDREEQDFVGAFGAQAGRIVLTGENDIETEGSFVHYQSKKPLPDLLWHRSNPDNYGPEPGEDCVNVFQSGLNDLKCNYRGKFMCEIPLF</sequence>
<proteinExistence type="predicted"/>
<dbReference type="PROSITE" id="PS00615">
    <property type="entry name" value="C_TYPE_LECTIN_1"/>
    <property type="match status" value="1"/>
</dbReference>
<dbReference type="PROSITE" id="PS50041">
    <property type="entry name" value="C_TYPE_LECTIN_2"/>
    <property type="match status" value="1"/>
</dbReference>
<gene>
    <name evidence="4" type="ORF">PoB_000565500</name>
</gene>
<dbReference type="AlphaFoldDB" id="A0AAV3Y9G3"/>
<evidence type="ECO:0000256" key="2">
    <source>
        <dbReference type="SAM" id="SignalP"/>
    </source>
</evidence>
<dbReference type="Gene3D" id="3.10.100.10">
    <property type="entry name" value="Mannose-Binding Protein A, subunit A"/>
    <property type="match status" value="1"/>
</dbReference>
<reference evidence="4 5" key="1">
    <citation type="journal article" date="2021" name="Elife">
        <title>Chloroplast acquisition without the gene transfer in kleptoplastic sea slugs, Plakobranchus ocellatus.</title>
        <authorList>
            <person name="Maeda T."/>
            <person name="Takahashi S."/>
            <person name="Yoshida T."/>
            <person name="Shimamura S."/>
            <person name="Takaki Y."/>
            <person name="Nagai Y."/>
            <person name="Toyoda A."/>
            <person name="Suzuki Y."/>
            <person name="Arimoto A."/>
            <person name="Ishii H."/>
            <person name="Satoh N."/>
            <person name="Nishiyama T."/>
            <person name="Hasebe M."/>
            <person name="Maruyama T."/>
            <person name="Minagawa J."/>
            <person name="Obokata J."/>
            <person name="Shigenobu S."/>
        </authorList>
    </citation>
    <scope>NUCLEOTIDE SEQUENCE [LARGE SCALE GENOMIC DNA]</scope>
</reference>
<feature type="signal peptide" evidence="2">
    <location>
        <begin position="1"/>
        <end position="18"/>
    </location>
</feature>